<evidence type="ECO:0000313" key="1">
    <source>
        <dbReference type="EMBL" id="TEB04020.1"/>
    </source>
</evidence>
<proteinExistence type="predicted"/>
<dbReference type="AlphaFoldDB" id="A0A4Y7R5Y4"/>
<sequence>MSEPQESARARKMDLRIHRAPPYTRLHKRLRETRSQFPAFTRLYGALTLMRRLPFPWFLAAHLLSTTRNTRLWSTLGHIPGRQHLYRTIRPTFIILRATLFRIQHSIRATDISPYVTPIRRFRAPVFSGTI</sequence>
<evidence type="ECO:0000313" key="2">
    <source>
        <dbReference type="Proteomes" id="UP000298030"/>
    </source>
</evidence>
<reference evidence="1 2" key="1">
    <citation type="journal article" date="2019" name="Nat. Ecol. Evol.">
        <title>Megaphylogeny resolves global patterns of mushroom evolution.</title>
        <authorList>
            <person name="Varga T."/>
            <person name="Krizsan K."/>
            <person name="Foldi C."/>
            <person name="Dima B."/>
            <person name="Sanchez-Garcia M."/>
            <person name="Sanchez-Ramirez S."/>
            <person name="Szollosi G.J."/>
            <person name="Szarkandi J.G."/>
            <person name="Papp V."/>
            <person name="Albert L."/>
            <person name="Andreopoulos W."/>
            <person name="Angelini C."/>
            <person name="Antonin V."/>
            <person name="Barry K.W."/>
            <person name="Bougher N.L."/>
            <person name="Buchanan P."/>
            <person name="Buyck B."/>
            <person name="Bense V."/>
            <person name="Catcheside P."/>
            <person name="Chovatia M."/>
            <person name="Cooper J."/>
            <person name="Damon W."/>
            <person name="Desjardin D."/>
            <person name="Finy P."/>
            <person name="Geml J."/>
            <person name="Haridas S."/>
            <person name="Hughes K."/>
            <person name="Justo A."/>
            <person name="Karasinski D."/>
            <person name="Kautmanova I."/>
            <person name="Kiss B."/>
            <person name="Kocsube S."/>
            <person name="Kotiranta H."/>
            <person name="LaButti K.M."/>
            <person name="Lechner B.E."/>
            <person name="Liimatainen K."/>
            <person name="Lipzen A."/>
            <person name="Lukacs Z."/>
            <person name="Mihaltcheva S."/>
            <person name="Morgado L.N."/>
            <person name="Niskanen T."/>
            <person name="Noordeloos M.E."/>
            <person name="Ohm R.A."/>
            <person name="Ortiz-Santana B."/>
            <person name="Ovrebo C."/>
            <person name="Racz N."/>
            <person name="Riley R."/>
            <person name="Savchenko A."/>
            <person name="Shiryaev A."/>
            <person name="Soop K."/>
            <person name="Spirin V."/>
            <person name="Szebenyi C."/>
            <person name="Tomsovsky M."/>
            <person name="Tulloss R.E."/>
            <person name="Uehling J."/>
            <person name="Grigoriev I.V."/>
            <person name="Vagvolgyi C."/>
            <person name="Papp T."/>
            <person name="Martin F.M."/>
            <person name="Miettinen O."/>
            <person name="Hibbett D.S."/>
            <person name="Nagy L.G."/>
        </authorList>
    </citation>
    <scope>NUCLEOTIDE SEQUENCE [LARGE SCALE GENOMIC DNA]</scope>
    <source>
        <strain evidence="1 2">FP101781</strain>
    </source>
</reference>
<organism evidence="1 2">
    <name type="scientific">Coprinellus micaceus</name>
    <name type="common">Glistening ink-cap mushroom</name>
    <name type="synonym">Coprinus micaceus</name>
    <dbReference type="NCBI Taxonomy" id="71717"/>
    <lineage>
        <taxon>Eukaryota</taxon>
        <taxon>Fungi</taxon>
        <taxon>Dikarya</taxon>
        <taxon>Basidiomycota</taxon>
        <taxon>Agaricomycotina</taxon>
        <taxon>Agaricomycetes</taxon>
        <taxon>Agaricomycetidae</taxon>
        <taxon>Agaricales</taxon>
        <taxon>Agaricineae</taxon>
        <taxon>Psathyrellaceae</taxon>
        <taxon>Coprinellus</taxon>
    </lineage>
</organism>
<comment type="caution">
    <text evidence="1">The sequence shown here is derived from an EMBL/GenBank/DDBJ whole genome shotgun (WGS) entry which is preliminary data.</text>
</comment>
<protein>
    <submittedName>
        <fullName evidence="1">Uncharacterized protein</fullName>
    </submittedName>
</protein>
<dbReference type="Proteomes" id="UP000298030">
    <property type="component" value="Unassembled WGS sequence"/>
</dbReference>
<gene>
    <name evidence="1" type="ORF">FA13DRAFT_1784065</name>
</gene>
<accession>A0A4Y7R5Y4</accession>
<dbReference type="EMBL" id="QPFP01000662">
    <property type="protein sequence ID" value="TEB04020.1"/>
    <property type="molecule type" value="Genomic_DNA"/>
</dbReference>
<name>A0A4Y7R5Y4_COPMI</name>
<keyword evidence="2" id="KW-1185">Reference proteome</keyword>